<protein>
    <submittedName>
        <fullName evidence="1">Uncharacterized protein</fullName>
    </submittedName>
</protein>
<reference evidence="1 2" key="1">
    <citation type="submission" date="2016-10" db="EMBL/GenBank/DDBJ databases">
        <authorList>
            <person name="de Groot N.N."/>
        </authorList>
    </citation>
    <scope>NUCLEOTIDE SEQUENCE [LARGE SCALE GENOMIC DNA]</scope>
    <source>
        <strain evidence="1 2">CGMCC 4.5681</strain>
    </source>
</reference>
<organism evidence="1 2">
    <name type="scientific">Nonomuraea maritima</name>
    <dbReference type="NCBI Taxonomy" id="683260"/>
    <lineage>
        <taxon>Bacteria</taxon>
        <taxon>Bacillati</taxon>
        <taxon>Actinomycetota</taxon>
        <taxon>Actinomycetes</taxon>
        <taxon>Streptosporangiales</taxon>
        <taxon>Streptosporangiaceae</taxon>
        <taxon>Nonomuraea</taxon>
    </lineage>
</organism>
<sequence length="109" mass="12390">MPGSAAWARVDLVTSPSACHALVYFPALMSTIWLLVAHARYGICCEVCAKVIHRLSQWWQMINRRHREVKETGLYVPSVKGRDRPRQSRNLGVCRRYLEGKSSSVSYVA</sequence>
<dbReference type="AlphaFoldDB" id="A0A1G8VGK6"/>
<proteinExistence type="predicted"/>
<dbReference type="EMBL" id="FNFB01000002">
    <property type="protein sequence ID" value="SDJ65231.1"/>
    <property type="molecule type" value="Genomic_DNA"/>
</dbReference>
<evidence type="ECO:0000313" key="2">
    <source>
        <dbReference type="Proteomes" id="UP000198683"/>
    </source>
</evidence>
<accession>A0A1G8VGK6</accession>
<keyword evidence="2" id="KW-1185">Reference proteome</keyword>
<name>A0A1G8VGK6_9ACTN</name>
<dbReference type="Proteomes" id="UP000198683">
    <property type="component" value="Unassembled WGS sequence"/>
</dbReference>
<gene>
    <name evidence="1" type="ORF">SAMN05421874_102568</name>
</gene>
<evidence type="ECO:0000313" key="1">
    <source>
        <dbReference type="EMBL" id="SDJ65231.1"/>
    </source>
</evidence>
<dbReference type="STRING" id="683260.SAMN05421874_102568"/>